<reference evidence="6 7" key="1">
    <citation type="journal article" date="2010" name="Appl. Environ. Microbiol.">
        <title>The genome sequence of the crenarchaeon Acidilobus saccharovorans supports a new order, Acidilobales, and suggests an important ecological role in terrestrial acidic hot springs.</title>
        <authorList>
            <person name="Mardanov A.V."/>
            <person name="Svetlitchnyi V.A."/>
            <person name="Beletsky A.V."/>
            <person name="Prokofeva M.I."/>
            <person name="Bonch-Osmolovskaya E.A."/>
            <person name="Ravin N.V."/>
            <person name="Skryabin K.G."/>
        </authorList>
    </citation>
    <scope>NUCLEOTIDE SEQUENCE [LARGE SCALE GENOMIC DNA]</scope>
    <source>
        <strain evidence="7">DSM 16705 / JCM 18335 / VKM B-2471 / 345-15</strain>
    </source>
</reference>
<dbReference type="CAZy" id="GT20">
    <property type="family name" value="Glycosyltransferase Family 20"/>
</dbReference>
<dbReference type="PANTHER" id="PTHR10788:SF106">
    <property type="entry name" value="BCDNA.GH08860"/>
    <property type="match status" value="1"/>
</dbReference>
<dbReference type="InterPro" id="IPR012766">
    <property type="entry name" value="Trehalose_OtsA"/>
</dbReference>
<dbReference type="KEGG" id="asc:ASAC_0796"/>
<dbReference type="STRING" id="666510.ASAC_0796"/>
<dbReference type="InterPro" id="IPR036412">
    <property type="entry name" value="HAD-like_sf"/>
</dbReference>
<evidence type="ECO:0000256" key="4">
    <source>
        <dbReference type="ARBA" id="ARBA00048039"/>
    </source>
</evidence>
<dbReference type="InterPro" id="IPR023214">
    <property type="entry name" value="HAD_sf"/>
</dbReference>
<evidence type="ECO:0000256" key="3">
    <source>
        <dbReference type="ARBA" id="ARBA00022679"/>
    </source>
</evidence>
<dbReference type="PANTHER" id="PTHR10788">
    <property type="entry name" value="TREHALOSE-6-PHOSPHATE SYNTHASE"/>
    <property type="match status" value="1"/>
</dbReference>
<dbReference type="NCBIfam" id="TIGR01484">
    <property type="entry name" value="HAD-SF-IIB"/>
    <property type="match status" value="1"/>
</dbReference>
<evidence type="ECO:0000256" key="1">
    <source>
        <dbReference type="ARBA" id="ARBA00006330"/>
    </source>
</evidence>
<dbReference type="SUPFAM" id="SSF56784">
    <property type="entry name" value="HAD-like"/>
    <property type="match status" value="1"/>
</dbReference>
<dbReference type="GO" id="GO:0004805">
    <property type="term" value="F:trehalose-phosphatase activity"/>
    <property type="evidence" value="ECO:0007669"/>
    <property type="project" value="TreeGrafter"/>
</dbReference>
<evidence type="ECO:0000256" key="2">
    <source>
        <dbReference type="ARBA" id="ARBA00022676"/>
    </source>
</evidence>
<protein>
    <recommendedName>
        <fullName evidence="5">Alpha,alpha-trehalose-phosphate synthase</fullName>
        <ecNumber evidence="5">2.4.1.15</ecNumber>
    </recommendedName>
</protein>
<dbReference type="GeneID" id="9499031"/>
<dbReference type="RefSeq" id="WP_013266714.1">
    <property type="nucleotide sequence ID" value="NC_014374.1"/>
</dbReference>
<dbReference type="InterPro" id="IPR003337">
    <property type="entry name" value="Trehalose_PPase"/>
</dbReference>
<comment type="similarity">
    <text evidence="1">In the C-terminal section; belongs to the trehalose phosphatase family.</text>
</comment>
<dbReference type="Gene3D" id="3.40.50.2000">
    <property type="entry name" value="Glycogen Phosphorylase B"/>
    <property type="match status" value="2"/>
</dbReference>
<organism evidence="6 7">
    <name type="scientific">Acidilobus saccharovorans (strain DSM 16705 / JCM 18335 / VKM B-2471 / 345-15)</name>
    <dbReference type="NCBI Taxonomy" id="666510"/>
    <lineage>
        <taxon>Archaea</taxon>
        <taxon>Thermoproteota</taxon>
        <taxon>Thermoprotei</taxon>
        <taxon>Acidilobales</taxon>
        <taxon>Acidilobaceae</taxon>
        <taxon>Acidilobus</taxon>
    </lineage>
</organism>
<dbReference type="NCBIfam" id="NF011071">
    <property type="entry name" value="PRK14501.1"/>
    <property type="match status" value="1"/>
</dbReference>
<dbReference type="GO" id="GO:0005829">
    <property type="term" value="C:cytosol"/>
    <property type="evidence" value="ECO:0007669"/>
    <property type="project" value="TreeGrafter"/>
</dbReference>
<evidence type="ECO:0000313" key="7">
    <source>
        <dbReference type="Proteomes" id="UP000000346"/>
    </source>
</evidence>
<dbReference type="EC" id="2.4.1.15" evidence="5"/>
<dbReference type="GO" id="GO:0005992">
    <property type="term" value="P:trehalose biosynthetic process"/>
    <property type="evidence" value="ECO:0007669"/>
    <property type="project" value="UniProtKB-UniRule"/>
</dbReference>
<dbReference type="Gene3D" id="3.40.50.1000">
    <property type="entry name" value="HAD superfamily/HAD-like"/>
    <property type="match status" value="1"/>
</dbReference>
<dbReference type="CDD" id="cd03788">
    <property type="entry name" value="GT20_TPS"/>
    <property type="match status" value="1"/>
</dbReference>
<dbReference type="Pfam" id="PF02358">
    <property type="entry name" value="Trehalose_PPase"/>
    <property type="match status" value="1"/>
</dbReference>
<dbReference type="Pfam" id="PF00982">
    <property type="entry name" value="Glyco_transf_20"/>
    <property type="match status" value="1"/>
</dbReference>
<dbReference type="NCBIfam" id="TIGR00685">
    <property type="entry name" value="T6PP"/>
    <property type="match status" value="1"/>
</dbReference>
<keyword evidence="7" id="KW-1185">Reference proteome</keyword>
<dbReference type="NCBIfam" id="TIGR02400">
    <property type="entry name" value="trehalose_OtsA"/>
    <property type="match status" value="1"/>
</dbReference>
<dbReference type="EMBL" id="CP001742">
    <property type="protein sequence ID" value="ADL19202.1"/>
    <property type="molecule type" value="Genomic_DNA"/>
</dbReference>
<dbReference type="SUPFAM" id="SSF53756">
    <property type="entry name" value="UDP-Glycosyltransferase/glycogen phosphorylase"/>
    <property type="match status" value="1"/>
</dbReference>
<proteinExistence type="inferred from homology"/>
<keyword evidence="3 6" id="KW-0808">Transferase</keyword>
<keyword evidence="2 6" id="KW-0328">Glycosyltransferase</keyword>
<dbReference type="HOGENOM" id="CLU_002351_3_3_2"/>
<accession>D9Q1L4</accession>
<dbReference type="eggNOG" id="arCOG02831">
    <property type="taxonomic scope" value="Archaea"/>
</dbReference>
<dbReference type="Gene3D" id="3.30.70.1020">
    <property type="entry name" value="Trehalose-6-phosphate phosphatase related protein, domain 2"/>
    <property type="match status" value="1"/>
</dbReference>
<dbReference type="InParanoid" id="D9Q1L4"/>
<name>D9Q1L4_ACIS3</name>
<dbReference type="InterPro" id="IPR001830">
    <property type="entry name" value="Glyco_trans_20"/>
</dbReference>
<dbReference type="CDD" id="cd01627">
    <property type="entry name" value="HAD_TPP"/>
    <property type="match status" value="1"/>
</dbReference>
<evidence type="ECO:0000313" key="6">
    <source>
        <dbReference type="EMBL" id="ADL19202.1"/>
    </source>
</evidence>
<dbReference type="InterPro" id="IPR006379">
    <property type="entry name" value="HAD-SF_hydro_IIB"/>
</dbReference>
<gene>
    <name evidence="6" type="ordered locus">ASAC_0796</name>
</gene>
<comment type="catalytic activity">
    <reaction evidence="4">
        <text>D-glucose 6-phosphate + UDP-alpha-D-glucose = alpha,alpha-trehalose 6-phosphate + UDP + H(+)</text>
        <dbReference type="Rhea" id="RHEA:18889"/>
        <dbReference type="ChEBI" id="CHEBI:15378"/>
        <dbReference type="ChEBI" id="CHEBI:58223"/>
        <dbReference type="ChEBI" id="CHEBI:58429"/>
        <dbReference type="ChEBI" id="CHEBI:58885"/>
        <dbReference type="ChEBI" id="CHEBI:61548"/>
        <dbReference type="EC" id="2.4.1.15"/>
    </reaction>
</comment>
<sequence length="744" mass="84212">MSSNISYLLGTSRLLLVSNRLPFTVKVDQKGQVSLAPSTGGLATGMRPLLESGLATWVGWPGISEEAAGNLRDSISKTLRLRGVVPVWLNSREIEGYYEGFCNSTIWPLFHYFVERAAYDEDYWRWYVEVNRKFADVVLQAYRRGDVIWVHDYHLMLLPSLLRERLGDDVPIGFFLHIPFPSFEVFRQLPWREDIIRGLLGADLIGFHTYDYMNYFLESVRRLLGIEHYLGELKYGERSVKVDVFPMGIDFGGIRAAAMGEAVAAKYNELRKKLGDVKVIFSIDRLDYTKGLPERLRAFKRLLEKYPEYRGKVSYIFVVSPSRERVEEYARLKREINELVSEINGQFSTLEWTPVIYIRRFIPEEELLALYRLANVALITPLRDGMNLVAKEYIAANVGHNGVLIISEGAGASSDLVEAIVVNPNDYDGVADALKRALDMSDYERENRMASLESRVSSYDVNAWSYDFVSTLLSFKKTQAAEIEEARTRRLSGVQLTMVVSSFIASRSRILFLDYDGTLVPLTQFSWMARPDEELKGLLSRIASKPNTKVVIVTTRSRASIESMLGDVKGIEIAAENGGWLYIDGKWSQGVAASDLSWKQEVMKIFTSFTKRTPGSYVEEKDFSIVWHYRNVPSELGEARSNELMDLLSRFIAVHPNLAVVRGPMSIEVRLAELTKARAALNWLSRGSYDFIFAAGDSGDDEDLFASLPQGAITVKVGYGPSKARYYVASPQELREVLLRLAES</sequence>
<dbReference type="GO" id="GO:0003825">
    <property type="term" value="F:alpha,alpha-trehalose-phosphate synthase (UDP-forming) activity"/>
    <property type="evidence" value="ECO:0007669"/>
    <property type="project" value="UniProtKB-UniRule"/>
</dbReference>
<dbReference type="Proteomes" id="UP000000346">
    <property type="component" value="Chromosome"/>
</dbReference>
<dbReference type="OrthoDB" id="79955at2157"/>
<dbReference type="AlphaFoldDB" id="D9Q1L4"/>
<evidence type="ECO:0000256" key="5">
    <source>
        <dbReference type="NCBIfam" id="TIGR02400"/>
    </source>
</evidence>